<dbReference type="Proteomes" id="UP000621500">
    <property type="component" value="Unassembled WGS sequence"/>
</dbReference>
<comment type="subcellular location">
    <subcellularLocation>
        <location evidence="9">Cell membrane</location>
        <topology evidence="9">Multi-pass membrane protein</topology>
    </subcellularLocation>
</comment>
<dbReference type="PANTHER" id="PTHR33695:SF1">
    <property type="entry name" value="LIPOPROTEIN SIGNAL PEPTIDASE"/>
    <property type="match status" value="1"/>
</dbReference>
<organism evidence="13 14">
    <name type="scientific">Plantactinospora mayteni</name>
    <dbReference type="NCBI Taxonomy" id="566021"/>
    <lineage>
        <taxon>Bacteria</taxon>
        <taxon>Bacillati</taxon>
        <taxon>Actinomycetota</taxon>
        <taxon>Actinomycetes</taxon>
        <taxon>Micromonosporales</taxon>
        <taxon>Micromonosporaceae</taxon>
        <taxon>Plantactinospora</taxon>
    </lineage>
</organism>
<dbReference type="InterPro" id="IPR001872">
    <property type="entry name" value="Peptidase_A8"/>
</dbReference>
<feature type="compositionally biased region" description="Low complexity" evidence="12">
    <location>
        <begin position="192"/>
        <end position="249"/>
    </location>
</feature>
<protein>
    <recommendedName>
        <fullName evidence="9">Lipoprotein signal peptidase</fullName>
        <ecNumber evidence="9">3.4.23.36</ecNumber>
    </recommendedName>
    <alternativeName>
        <fullName evidence="9">Prolipoprotein signal peptidase</fullName>
    </alternativeName>
    <alternativeName>
        <fullName evidence="9">Signal peptidase II</fullName>
        <shortName evidence="9">SPase II</shortName>
    </alternativeName>
</protein>
<name>A0ABQ4EM72_9ACTN</name>
<evidence type="ECO:0000256" key="4">
    <source>
        <dbReference type="ARBA" id="ARBA00022692"/>
    </source>
</evidence>
<keyword evidence="8 9" id="KW-0472">Membrane</keyword>
<feature type="active site" evidence="9">
    <location>
        <position position="118"/>
    </location>
</feature>
<gene>
    <name evidence="9" type="primary">lspA</name>
    <name evidence="13" type="ORF">Pma05_20040</name>
</gene>
<dbReference type="HAMAP" id="MF_00161">
    <property type="entry name" value="LspA"/>
    <property type="match status" value="1"/>
</dbReference>
<dbReference type="EMBL" id="BONX01000010">
    <property type="protein sequence ID" value="GIG95431.1"/>
    <property type="molecule type" value="Genomic_DNA"/>
</dbReference>
<evidence type="ECO:0000256" key="11">
    <source>
        <dbReference type="RuleBase" id="RU004181"/>
    </source>
</evidence>
<evidence type="ECO:0000313" key="13">
    <source>
        <dbReference type="EMBL" id="GIG95431.1"/>
    </source>
</evidence>
<evidence type="ECO:0000256" key="2">
    <source>
        <dbReference type="ARBA" id="ARBA00022475"/>
    </source>
</evidence>
<dbReference type="PROSITE" id="PS00855">
    <property type="entry name" value="SPASE_II"/>
    <property type="match status" value="1"/>
</dbReference>
<dbReference type="NCBIfam" id="TIGR00077">
    <property type="entry name" value="lspA"/>
    <property type="match status" value="1"/>
</dbReference>
<keyword evidence="2 9" id="KW-1003">Cell membrane</keyword>
<comment type="similarity">
    <text evidence="1 9 11">Belongs to the peptidase A8 family.</text>
</comment>
<keyword evidence="5 9" id="KW-0064">Aspartyl protease</keyword>
<dbReference type="Pfam" id="PF01252">
    <property type="entry name" value="Peptidase_A8"/>
    <property type="match status" value="1"/>
</dbReference>
<feature type="region of interest" description="Disordered" evidence="12">
    <location>
        <begin position="158"/>
        <end position="260"/>
    </location>
</feature>
<dbReference type="PANTHER" id="PTHR33695">
    <property type="entry name" value="LIPOPROTEIN SIGNAL PEPTIDASE"/>
    <property type="match status" value="1"/>
</dbReference>
<evidence type="ECO:0000256" key="6">
    <source>
        <dbReference type="ARBA" id="ARBA00022801"/>
    </source>
</evidence>
<evidence type="ECO:0000256" key="1">
    <source>
        <dbReference type="ARBA" id="ARBA00006139"/>
    </source>
</evidence>
<feature type="transmembrane region" description="Helical" evidence="9">
    <location>
        <begin position="86"/>
        <end position="102"/>
    </location>
</feature>
<evidence type="ECO:0000256" key="5">
    <source>
        <dbReference type="ARBA" id="ARBA00022750"/>
    </source>
</evidence>
<keyword evidence="14" id="KW-1185">Reference proteome</keyword>
<evidence type="ECO:0000256" key="7">
    <source>
        <dbReference type="ARBA" id="ARBA00022989"/>
    </source>
</evidence>
<feature type="active site" evidence="9">
    <location>
        <position position="137"/>
    </location>
</feature>
<evidence type="ECO:0000313" key="14">
    <source>
        <dbReference type="Proteomes" id="UP000621500"/>
    </source>
</evidence>
<comment type="function">
    <text evidence="9 10">This protein specifically catalyzes the removal of signal peptides from prolipoproteins.</text>
</comment>
<evidence type="ECO:0000256" key="8">
    <source>
        <dbReference type="ARBA" id="ARBA00023136"/>
    </source>
</evidence>
<feature type="transmembrane region" description="Helical" evidence="9">
    <location>
        <begin position="129"/>
        <end position="153"/>
    </location>
</feature>
<evidence type="ECO:0000256" key="9">
    <source>
        <dbReference type="HAMAP-Rule" id="MF_00161"/>
    </source>
</evidence>
<comment type="catalytic activity">
    <reaction evidence="9 10">
        <text>Release of signal peptides from bacterial membrane prolipoproteins. Hydrolyzes -Xaa-Yaa-Zaa-|-(S,diacylglyceryl)Cys-, in which Xaa is hydrophobic (preferably Leu), and Yaa (Ala or Ser) and Zaa (Gly or Ala) have small, neutral side chains.</text>
        <dbReference type="EC" id="3.4.23.36"/>
    </reaction>
</comment>
<proteinExistence type="inferred from homology"/>
<evidence type="ECO:0000256" key="12">
    <source>
        <dbReference type="SAM" id="MobiDB-lite"/>
    </source>
</evidence>
<dbReference type="PRINTS" id="PR00781">
    <property type="entry name" value="LIPOSIGPTASE"/>
</dbReference>
<evidence type="ECO:0000256" key="3">
    <source>
        <dbReference type="ARBA" id="ARBA00022670"/>
    </source>
</evidence>
<dbReference type="EC" id="3.4.23.36" evidence="9"/>
<sequence length="260" mass="26061">MAVTVLLATAVLAWLADLGTKHLALATLTDQDPVRLLGGAVYLTLTRNSGAAFSLASDHTWVFPLVTAGVIGWIGWMAVRLRSLPWAISLGLVLGGAIGNLTDRIFRAPGVFVGHVVDMVSLFDPYGQVWPIFNVADSALVSGVVLAVLLELTGRQRDGTRLRSRPKSTDPASGTPSSGSGRDGAGADRAAEPAPASGAATESAGASGASAELAGGSGVSAGSPPASGGSTESAAATGAAAETAAAGSRTEAETERRDLS</sequence>
<accession>A0ABQ4EM72</accession>
<comment type="pathway">
    <text evidence="9">Protein modification; lipoprotein biosynthesis (signal peptide cleavage).</text>
</comment>
<keyword evidence="7 9" id="KW-1133">Transmembrane helix</keyword>
<feature type="compositionally biased region" description="Basic and acidic residues" evidence="12">
    <location>
        <begin position="250"/>
        <end position="260"/>
    </location>
</feature>
<evidence type="ECO:0000256" key="10">
    <source>
        <dbReference type="RuleBase" id="RU000594"/>
    </source>
</evidence>
<keyword evidence="3 9" id="KW-0645">Protease</keyword>
<feature type="transmembrane region" description="Helical" evidence="9">
    <location>
        <begin position="61"/>
        <end position="79"/>
    </location>
</feature>
<reference evidence="13 14" key="1">
    <citation type="submission" date="2021-01" db="EMBL/GenBank/DDBJ databases">
        <title>Whole genome shotgun sequence of Plantactinospora mayteni NBRC 109088.</title>
        <authorList>
            <person name="Komaki H."/>
            <person name="Tamura T."/>
        </authorList>
    </citation>
    <scope>NUCLEOTIDE SEQUENCE [LARGE SCALE GENOMIC DNA]</scope>
    <source>
        <strain evidence="13 14">NBRC 109088</strain>
    </source>
</reference>
<comment type="caution">
    <text evidence="9">Lacks conserved residue(s) required for the propagation of feature annotation.</text>
</comment>
<comment type="caution">
    <text evidence="13">The sequence shown here is derived from an EMBL/GenBank/DDBJ whole genome shotgun (WGS) entry which is preliminary data.</text>
</comment>
<keyword evidence="4 9" id="KW-0812">Transmembrane</keyword>
<keyword evidence="6 9" id="KW-0378">Hydrolase</keyword>